<evidence type="ECO:0000313" key="3">
    <source>
        <dbReference type="Proteomes" id="UP001597541"/>
    </source>
</evidence>
<gene>
    <name evidence="2" type="ORF">ACFSUF_23100</name>
</gene>
<dbReference type="InterPro" id="IPR042274">
    <property type="entry name" value="YycH/YycI_2"/>
</dbReference>
<dbReference type="Pfam" id="PF07435">
    <property type="entry name" value="YycH"/>
    <property type="match status" value="1"/>
</dbReference>
<feature type="domain" description="Regulatory protein YycH" evidence="1">
    <location>
        <begin position="3"/>
        <end position="419"/>
    </location>
</feature>
<comment type="caution">
    <text evidence="2">The sequence shown here is derived from an EMBL/GenBank/DDBJ whole genome shotgun (WGS) entry which is preliminary data.</text>
</comment>
<proteinExistence type="predicted"/>
<keyword evidence="3" id="KW-1185">Reference proteome</keyword>
<sequence>MKEKAKSVLLAVLVLLSLLQSYFLAYNFPNFSITNQPESGYIRTDLQGTEETAENLLQPDEMILHFGLDKHTVLYPETEFYNLIFQRLKGRTFDGFQRLSILTVDWSEIRKTFKGVEIRFNKGIPMNLLARMMQIQGDTALESDTINRIWIYMKENKEEVRTLFVNDTGSAIYESTKADLTVKDVEEFVGFGEFKTPYATEYGEYYLPSEPLKIVKYRIPYDQFTSDQMQRSLFPDPGITRNLPEKDGSVIYTDSKRGLRVINKSKWITYTDPIAPVDSSNNVLENLYASVQFVNRHGGWNGKYILHETGGSEADGNNRFMFQQYYGPYPIISDEGASFGYMRLTAQKGVVSAYERSLINLDKPVTEKTQLELPGGKELQDRLLNRKLPSPVRDLYPAYVPTITEKYVELRPVWAVETADGERHIL</sequence>
<evidence type="ECO:0000313" key="2">
    <source>
        <dbReference type="EMBL" id="MFD2615294.1"/>
    </source>
</evidence>
<name>A0ABW5PJC9_9BACL</name>
<dbReference type="Proteomes" id="UP001597541">
    <property type="component" value="Unassembled WGS sequence"/>
</dbReference>
<evidence type="ECO:0000259" key="1">
    <source>
        <dbReference type="Pfam" id="PF07435"/>
    </source>
</evidence>
<dbReference type="InterPro" id="IPR009996">
    <property type="entry name" value="YycH"/>
</dbReference>
<reference evidence="3" key="1">
    <citation type="journal article" date="2019" name="Int. J. Syst. Evol. Microbiol.">
        <title>The Global Catalogue of Microorganisms (GCM) 10K type strain sequencing project: providing services to taxonomists for standard genome sequencing and annotation.</title>
        <authorList>
            <consortium name="The Broad Institute Genomics Platform"/>
            <consortium name="The Broad Institute Genome Sequencing Center for Infectious Disease"/>
            <person name="Wu L."/>
            <person name="Ma J."/>
        </authorList>
    </citation>
    <scope>NUCLEOTIDE SEQUENCE [LARGE SCALE GENOMIC DNA]</scope>
    <source>
        <strain evidence="3">KCTC 3950</strain>
    </source>
</reference>
<dbReference type="RefSeq" id="WP_377607049.1">
    <property type="nucleotide sequence ID" value="NZ_JBHUME010000019.1"/>
</dbReference>
<protein>
    <submittedName>
        <fullName evidence="2">YycH family regulatory protein</fullName>
    </submittedName>
</protein>
<dbReference type="EMBL" id="JBHUME010000019">
    <property type="protein sequence ID" value="MFD2615294.1"/>
    <property type="molecule type" value="Genomic_DNA"/>
</dbReference>
<dbReference type="Gene3D" id="3.30.310.160">
    <property type="entry name" value="YycH protein, domain 2"/>
    <property type="match status" value="1"/>
</dbReference>
<organism evidence="2 3">
    <name type="scientific">Paenibacillus gansuensis</name>
    <dbReference type="NCBI Taxonomy" id="306542"/>
    <lineage>
        <taxon>Bacteria</taxon>
        <taxon>Bacillati</taxon>
        <taxon>Bacillota</taxon>
        <taxon>Bacilli</taxon>
        <taxon>Bacillales</taxon>
        <taxon>Paenibacillaceae</taxon>
        <taxon>Paenibacillus</taxon>
    </lineage>
</organism>
<dbReference type="CDD" id="cd15787">
    <property type="entry name" value="YycH_N"/>
    <property type="match status" value="1"/>
</dbReference>
<accession>A0ABW5PJC9</accession>